<dbReference type="Proteomes" id="UP000246410">
    <property type="component" value="Unassembled WGS sequence"/>
</dbReference>
<reference evidence="3 4" key="1">
    <citation type="submission" date="2018-05" db="EMBL/GenBank/DDBJ databases">
        <title>Genomic Encyclopedia of Type Strains, Phase IV (KMG-IV): sequencing the most valuable type-strain genomes for metagenomic binning, comparative biology and taxonomic classification.</title>
        <authorList>
            <person name="Goeker M."/>
        </authorList>
    </citation>
    <scope>NUCLEOTIDE SEQUENCE [LARGE SCALE GENOMIC DNA]</scope>
    <source>
        <strain evidence="3 4">DSM 44717</strain>
    </source>
</reference>
<dbReference type="AlphaFoldDB" id="A0A317NXG1"/>
<dbReference type="InterPro" id="IPR044946">
    <property type="entry name" value="Restrct_endonuc_typeI_TRD_sf"/>
</dbReference>
<evidence type="ECO:0000313" key="4">
    <source>
        <dbReference type="Proteomes" id="UP000246410"/>
    </source>
</evidence>
<organism evidence="3 4">
    <name type="scientific">Nocardia neocaledoniensis</name>
    <dbReference type="NCBI Taxonomy" id="236511"/>
    <lineage>
        <taxon>Bacteria</taxon>
        <taxon>Bacillati</taxon>
        <taxon>Actinomycetota</taxon>
        <taxon>Actinomycetes</taxon>
        <taxon>Mycobacteriales</taxon>
        <taxon>Nocardiaceae</taxon>
        <taxon>Nocardia</taxon>
    </lineage>
</organism>
<gene>
    <name evidence="3" type="ORF">DFR69_102773</name>
</gene>
<name>A0A317NXG1_9NOCA</name>
<evidence type="ECO:0000256" key="2">
    <source>
        <dbReference type="ARBA" id="ARBA00023125"/>
    </source>
</evidence>
<dbReference type="GO" id="GO:0009307">
    <property type="term" value="P:DNA restriction-modification system"/>
    <property type="evidence" value="ECO:0007669"/>
    <property type="project" value="UniProtKB-KW"/>
</dbReference>
<keyword evidence="4" id="KW-1185">Reference proteome</keyword>
<dbReference type="Gene3D" id="3.90.220.20">
    <property type="entry name" value="DNA methylase specificity domains"/>
    <property type="match status" value="2"/>
</dbReference>
<dbReference type="PANTHER" id="PTHR30408:SF12">
    <property type="entry name" value="TYPE I RESTRICTION ENZYME MJAVIII SPECIFICITY SUBUNIT"/>
    <property type="match status" value="1"/>
</dbReference>
<dbReference type="InterPro" id="IPR052021">
    <property type="entry name" value="Type-I_RS_S_subunit"/>
</dbReference>
<comment type="caution">
    <text evidence="3">The sequence shown here is derived from an EMBL/GenBank/DDBJ whole genome shotgun (WGS) entry which is preliminary data.</text>
</comment>
<dbReference type="EMBL" id="QGTL01000002">
    <property type="protein sequence ID" value="PWV79707.1"/>
    <property type="molecule type" value="Genomic_DNA"/>
</dbReference>
<keyword evidence="1" id="KW-0680">Restriction system</keyword>
<evidence type="ECO:0000313" key="3">
    <source>
        <dbReference type="EMBL" id="PWV79707.1"/>
    </source>
</evidence>
<dbReference type="SUPFAM" id="SSF116734">
    <property type="entry name" value="DNA methylase specificity domain"/>
    <property type="match status" value="2"/>
</dbReference>
<sequence length="446" mass="49904">MVVIRGVSSSRLSRWDVKSVLSQTWSGTDRSLKEIGTLVSRRRDEHTAGSVRYGSIHFDGSISLRSPETRLAGKTWLAHPDDLVFSKIDIRNGAIGLVPNDSDPIGFSSEYPIYDVSGPDRLVPEYLHILCRTSTFRSQVEALTVGHSGRRRITPENFEALKVPVPDRQEQIRIAAEYSNEILEASRLSDEADLLEKEGNIEFLSELGIEYRLLKQRPRSIIVGSSRVNRWTLRSAFESVQGASQESSKYDLRALGSNGLSVLKRGVSKSPRNRPDRHPRPYIRVANIQKWGLDLSDVREIDVPPNNFPAVRISSGNILICRNNSLELVGKAAMWRGEISECTHDDHVFRLEVNIDALDPRYVNAYLATPVARTWFQARAQMTTNLAGIAGDAVTTFPIPIPPLHIQAELGERMDEIRDSAQGRRKLSRELSAQALINAERSMSSS</sequence>
<evidence type="ECO:0000256" key="1">
    <source>
        <dbReference type="ARBA" id="ARBA00022747"/>
    </source>
</evidence>
<keyword evidence="2" id="KW-0238">DNA-binding</keyword>
<protein>
    <submittedName>
        <fullName evidence="3">Type I restriction enzyme S subunit</fullName>
    </submittedName>
</protein>
<dbReference type="PANTHER" id="PTHR30408">
    <property type="entry name" value="TYPE-1 RESTRICTION ENZYME ECOKI SPECIFICITY PROTEIN"/>
    <property type="match status" value="1"/>
</dbReference>
<proteinExistence type="predicted"/>
<accession>A0A317NXG1</accession>
<dbReference type="GO" id="GO:0003677">
    <property type="term" value="F:DNA binding"/>
    <property type="evidence" value="ECO:0007669"/>
    <property type="project" value="UniProtKB-KW"/>
</dbReference>